<feature type="transmembrane region" description="Helical" evidence="1">
    <location>
        <begin position="83"/>
        <end position="105"/>
    </location>
</feature>
<gene>
    <name evidence="2" type="ORF">AAM4_1836</name>
</gene>
<feature type="transmembrane region" description="Helical" evidence="1">
    <location>
        <begin position="293"/>
        <end position="312"/>
    </location>
</feature>
<feature type="transmembrane region" description="Helical" evidence="1">
    <location>
        <begin position="391"/>
        <end position="414"/>
    </location>
</feature>
<keyword evidence="1" id="KW-0812">Transmembrane</keyword>
<reference evidence="2" key="1">
    <citation type="submission" date="2014-07" db="EMBL/GenBank/DDBJ databases">
        <authorList>
            <person name="Zhang J.E."/>
            <person name="Yang H."/>
            <person name="Guo J."/>
            <person name="Deng Z."/>
            <person name="Luo H."/>
            <person name="Luo M."/>
            <person name="Zhao B."/>
        </authorList>
    </citation>
    <scope>NUCLEOTIDE SEQUENCE</scope>
    <source>
        <strain evidence="2">AM4</strain>
    </source>
</reference>
<dbReference type="InterPro" id="IPR036259">
    <property type="entry name" value="MFS_trans_sf"/>
</dbReference>
<feature type="transmembrane region" description="Helical" evidence="1">
    <location>
        <begin position="111"/>
        <end position="132"/>
    </location>
</feature>
<proteinExistence type="predicted"/>
<keyword evidence="1" id="KW-0472">Membrane</keyword>
<feature type="transmembrane region" description="Helical" evidence="1">
    <location>
        <begin position="256"/>
        <end position="281"/>
    </location>
</feature>
<feature type="transmembrane region" description="Helical" evidence="1">
    <location>
        <begin position="324"/>
        <end position="343"/>
    </location>
</feature>
<dbReference type="Gene3D" id="1.20.1250.20">
    <property type="entry name" value="MFS general substrate transporter like domains"/>
    <property type="match status" value="2"/>
</dbReference>
<evidence type="ECO:0000256" key="1">
    <source>
        <dbReference type="SAM" id="Phobius"/>
    </source>
</evidence>
<feature type="transmembrane region" description="Helical" evidence="1">
    <location>
        <begin position="153"/>
        <end position="170"/>
    </location>
</feature>
<dbReference type="Pfam" id="PF13347">
    <property type="entry name" value="MFS_2"/>
    <property type="match status" value="1"/>
</dbReference>
<dbReference type="GO" id="GO:0015293">
    <property type="term" value="F:symporter activity"/>
    <property type="evidence" value="ECO:0007669"/>
    <property type="project" value="InterPro"/>
</dbReference>
<dbReference type="SUPFAM" id="SSF103473">
    <property type="entry name" value="MFS general substrate transporter"/>
    <property type="match status" value="1"/>
</dbReference>
<feature type="transmembrane region" description="Helical" evidence="1">
    <location>
        <begin position="349"/>
        <end position="371"/>
    </location>
</feature>
<sequence>MQEKKYLKWYNKVGYGSGDVAGNVVYALLSAFVMIYLTDTVGLNSGVIGTLMMLSKFFDGFSDILFGTLLDRTRTRMGKARPWMLWGFVGCAAMIIAVFAIPPSLGETAQYAWFFIAYTLLNSVFYTANNIAYSSLTALITKNSAERVQMGSIRFMFAFGTSLLIQTFTVKGVELLGGGAEGWRTIAIIYALIGLAVNTLSVMSVRELSPEELADRSDMPTEDAERAAAADAAASGGADEKLPFKESMQLLLANKYYLIILVVFLMTQIFTATLNMGIYFMTYILGNANLLGVFAWAINIPLIAGLLATPWVVSRVGGMYRVNIVGYIVAVVGRLGVVAAAYAGSLPLMLVFSGIASIGMSPLQGTVNALIAEASEHTFLRSGKRIDGLMFSCTSLGVKVGGGLGTALAGWLLAASGYIANAPVQPDSAINMLYFMYLWIPAIVNGIILFLLSRLDVERSNDRLREGHEARALAAAEPA</sequence>
<accession>A0A1L7RQ57</accession>
<keyword evidence="1" id="KW-1133">Transmembrane helix</keyword>
<dbReference type="NCBIfam" id="TIGR00792">
    <property type="entry name" value="gph"/>
    <property type="match status" value="1"/>
</dbReference>
<dbReference type="PANTHER" id="PTHR11328:SF24">
    <property type="entry name" value="MAJOR FACILITATOR SUPERFAMILY (MFS) PROFILE DOMAIN-CONTAINING PROTEIN"/>
    <property type="match status" value="1"/>
</dbReference>
<dbReference type="EMBL" id="LK995517">
    <property type="protein sequence ID" value="CED91668.1"/>
    <property type="molecule type" value="Genomic_DNA"/>
</dbReference>
<dbReference type="AlphaFoldDB" id="A0A1L7RQ57"/>
<organism evidence="2">
    <name type="scientific">Actinomyces succiniciruminis</name>
    <dbReference type="NCBI Taxonomy" id="1522002"/>
    <lineage>
        <taxon>Bacteria</taxon>
        <taxon>Bacillati</taxon>
        <taxon>Actinomycetota</taxon>
        <taxon>Actinomycetes</taxon>
        <taxon>Actinomycetales</taxon>
        <taxon>Actinomycetaceae</taxon>
        <taxon>Actinomyces</taxon>
    </lineage>
</organism>
<dbReference type="InterPro" id="IPR039672">
    <property type="entry name" value="MFS_2"/>
</dbReference>
<dbReference type="GO" id="GO:0005886">
    <property type="term" value="C:plasma membrane"/>
    <property type="evidence" value="ECO:0007669"/>
    <property type="project" value="TreeGrafter"/>
</dbReference>
<dbReference type="GO" id="GO:0008643">
    <property type="term" value="P:carbohydrate transport"/>
    <property type="evidence" value="ECO:0007669"/>
    <property type="project" value="InterPro"/>
</dbReference>
<dbReference type="RefSeq" id="WP_210580592.1">
    <property type="nucleotide sequence ID" value="NZ_LK995517.1"/>
</dbReference>
<dbReference type="InterPro" id="IPR001927">
    <property type="entry name" value="Na/Gal_symport"/>
</dbReference>
<feature type="transmembrane region" description="Helical" evidence="1">
    <location>
        <begin position="50"/>
        <end position="71"/>
    </location>
</feature>
<protein>
    <submittedName>
        <fullName evidence="2">Transporter, major facilitator protein</fullName>
    </submittedName>
</protein>
<feature type="transmembrane region" description="Helical" evidence="1">
    <location>
        <begin position="434"/>
        <end position="455"/>
    </location>
</feature>
<name>A0A1L7RQ57_9ACTO</name>
<feature type="transmembrane region" description="Helical" evidence="1">
    <location>
        <begin position="182"/>
        <end position="203"/>
    </location>
</feature>
<dbReference type="GO" id="GO:0006814">
    <property type="term" value="P:sodium ion transport"/>
    <property type="evidence" value="ECO:0007669"/>
    <property type="project" value="InterPro"/>
</dbReference>
<feature type="transmembrane region" description="Helical" evidence="1">
    <location>
        <begin position="20"/>
        <end position="38"/>
    </location>
</feature>
<dbReference type="PANTHER" id="PTHR11328">
    <property type="entry name" value="MAJOR FACILITATOR SUPERFAMILY DOMAIN-CONTAINING PROTEIN"/>
    <property type="match status" value="1"/>
</dbReference>
<evidence type="ECO:0000313" key="2">
    <source>
        <dbReference type="EMBL" id="CED91668.1"/>
    </source>
</evidence>